<dbReference type="InterPro" id="IPR010982">
    <property type="entry name" value="Lambda_DNA-bd_dom_sf"/>
</dbReference>
<evidence type="ECO:0000259" key="2">
    <source>
        <dbReference type="PROSITE" id="PS50943"/>
    </source>
</evidence>
<organism evidence="3 4">
    <name type="scientific">Rossellomorea pakistanensis</name>
    <dbReference type="NCBI Taxonomy" id="992288"/>
    <lineage>
        <taxon>Bacteria</taxon>
        <taxon>Bacillati</taxon>
        <taxon>Bacillota</taxon>
        <taxon>Bacilli</taxon>
        <taxon>Bacillales</taxon>
        <taxon>Bacillaceae</taxon>
        <taxon>Rossellomorea</taxon>
    </lineage>
</organism>
<dbReference type="EMBL" id="JAFBDZ010000002">
    <property type="protein sequence ID" value="MBM7585937.1"/>
    <property type="molecule type" value="Genomic_DNA"/>
</dbReference>
<reference evidence="3 4" key="1">
    <citation type="submission" date="2021-01" db="EMBL/GenBank/DDBJ databases">
        <title>Genomic Encyclopedia of Type Strains, Phase IV (KMG-IV): sequencing the most valuable type-strain genomes for metagenomic binning, comparative biology and taxonomic classification.</title>
        <authorList>
            <person name="Goeker M."/>
        </authorList>
    </citation>
    <scope>NUCLEOTIDE SEQUENCE [LARGE SCALE GENOMIC DNA]</scope>
    <source>
        <strain evidence="3 4">DSM 24834</strain>
    </source>
</reference>
<dbReference type="Gene3D" id="1.25.40.1000">
    <property type="match status" value="1"/>
</dbReference>
<sequence length="418" mass="50064">MSIGRIIYYHRKKQNKTQEQLCQGICSPTHLSKIENNSKEGNLETMEMLCYRLGISIEEENKKTQYLKRQLAQFYEAIERLNRDHAERLYQELVTYKEYIQCTEMVYLYELYMLRYFLFTNNIAEFEHVSYTMKKNRNKFSSFEKYLWEFFQGIYYAQIQQYTQAIEILEKIEEKAELYSEKVTDYYYYKAAIHGYLKHFTLSLHYAYKALRIFQNTGNILRILHVKIGLAVNSIYINDLERAETMLDTALNDAGMLRDKTTKTTVLHNLGLLYKKKERLQESLEYFFQSLELKSKNTIGYYNTVVEVAQVLIDLNENEKAVNLIQEVLKDFKDEQSTKYVELMVLYLEAIKDFKRLTDYLINRGLPMMKKLNLYQAIKYSDRLAEYFREKNDLSTANQYLKLSNELLKKLLFNQNHI</sequence>
<dbReference type="InterPro" id="IPR001387">
    <property type="entry name" value="Cro/C1-type_HTH"/>
</dbReference>
<dbReference type="SMART" id="SM00530">
    <property type="entry name" value="HTH_XRE"/>
    <property type="match status" value="1"/>
</dbReference>
<dbReference type="CDD" id="cd00093">
    <property type="entry name" value="HTH_XRE"/>
    <property type="match status" value="1"/>
</dbReference>
<dbReference type="Gene3D" id="1.10.260.40">
    <property type="entry name" value="lambda repressor-like DNA-binding domains"/>
    <property type="match status" value="1"/>
</dbReference>
<dbReference type="RefSeq" id="WP_205172842.1">
    <property type="nucleotide sequence ID" value="NZ_JAFBDZ010000002.1"/>
</dbReference>
<gene>
    <name evidence="3" type="ORF">JOC86_002479</name>
</gene>
<dbReference type="SUPFAM" id="SSF47413">
    <property type="entry name" value="lambda repressor-like DNA-binding domains"/>
    <property type="match status" value="1"/>
</dbReference>
<proteinExistence type="predicted"/>
<dbReference type="Gene3D" id="1.25.40.10">
    <property type="entry name" value="Tetratricopeptide repeat domain"/>
    <property type="match status" value="1"/>
</dbReference>
<feature type="domain" description="HTH cro/C1-type" evidence="2">
    <location>
        <begin position="7"/>
        <end position="60"/>
    </location>
</feature>
<dbReference type="Pfam" id="PF01381">
    <property type="entry name" value="HTH_3"/>
    <property type="match status" value="1"/>
</dbReference>
<keyword evidence="1" id="KW-0802">TPR repeat</keyword>
<name>A0ABS2NDK6_9BACI</name>
<accession>A0ABS2NDK6</accession>
<feature type="repeat" description="TPR" evidence="1">
    <location>
        <begin position="264"/>
        <end position="297"/>
    </location>
</feature>
<protein>
    <submittedName>
        <fullName evidence="3">Tetratricopeptide (TPR) repeat protein</fullName>
    </submittedName>
</protein>
<dbReference type="PROSITE" id="PS50005">
    <property type="entry name" value="TPR"/>
    <property type="match status" value="1"/>
</dbReference>
<keyword evidence="4" id="KW-1185">Reference proteome</keyword>
<comment type="caution">
    <text evidence="3">The sequence shown here is derived from an EMBL/GenBank/DDBJ whole genome shotgun (WGS) entry which is preliminary data.</text>
</comment>
<dbReference type="PROSITE" id="PS50943">
    <property type="entry name" value="HTH_CROC1"/>
    <property type="match status" value="1"/>
</dbReference>
<evidence type="ECO:0000256" key="1">
    <source>
        <dbReference type="PROSITE-ProRule" id="PRU00339"/>
    </source>
</evidence>
<dbReference type="InterPro" id="IPR011990">
    <property type="entry name" value="TPR-like_helical_dom_sf"/>
</dbReference>
<dbReference type="InterPro" id="IPR019734">
    <property type="entry name" value="TPR_rpt"/>
</dbReference>
<dbReference type="Proteomes" id="UP001646157">
    <property type="component" value="Unassembled WGS sequence"/>
</dbReference>
<evidence type="ECO:0000313" key="4">
    <source>
        <dbReference type="Proteomes" id="UP001646157"/>
    </source>
</evidence>
<dbReference type="SUPFAM" id="SSF48452">
    <property type="entry name" value="TPR-like"/>
    <property type="match status" value="1"/>
</dbReference>
<dbReference type="SMART" id="SM00028">
    <property type="entry name" value="TPR"/>
    <property type="match status" value="3"/>
</dbReference>
<evidence type="ECO:0000313" key="3">
    <source>
        <dbReference type="EMBL" id="MBM7585937.1"/>
    </source>
</evidence>